<sequence length="378" mass="41244">MPSMGHRIQPWDSTTTMIATPRRLSIAASRRRTGVGFSGGMSRTLARVGGPRRATRNFTRAIGYLRVTSLLQSSRIRANWEVRHMRKGFGIGLTMLGGFLITLAILAQFWAPGQLMKTPLDVDSTTLLSGDAELANGTGSTDQFAVKAFSITHADSERSDSDVVVFQNSSCLVKDEGDIDECVSADDPEERLISASTDAFATNRRTAEAVDDPKYLPPSAEDKSGLVNKWPFDAEKKTYQYWDGYAGEAVDATYEGTQDYDGLELYVYKTVVSDVPIEVSSGVPGTYSTDKTLWIDPTTGSIINQFEDQQRLDEDGNTFLALNFGFTDEQVKANADDASANADKLNLVTGTVPLIGWIVGIPALLIGIALQLMRRRSA</sequence>
<keyword evidence="1" id="KW-1133">Transmembrane helix</keyword>
<comment type="caution">
    <text evidence="2">The sequence shown here is derived from an EMBL/GenBank/DDBJ whole genome shotgun (WGS) entry which is preliminary data.</text>
</comment>
<dbReference type="Proteomes" id="UP000294071">
    <property type="component" value="Unassembled WGS sequence"/>
</dbReference>
<dbReference type="InterPro" id="IPR021424">
    <property type="entry name" value="PorA"/>
</dbReference>
<evidence type="ECO:0000313" key="3">
    <source>
        <dbReference type="Proteomes" id="UP000294071"/>
    </source>
</evidence>
<dbReference type="EMBL" id="SDWT01000002">
    <property type="protein sequence ID" value="RYB91917.1"/>
    <property type="molecule type" value="Genomic_DNA"/>
</dbReference>
<dbReference type="Pfam" id="PF11271">
    <property type="entry name" value="PorA"/>
    <property type="match status" value="1"/>
</dbReference>
<feature type="transmembrane region" description="Helical" evidence="1">
    <location>
        <begin position="354"/>
        <end position="373"/>
    </location>
</feature>
<feature type="transmembrane region" description="Helical" evidence="1">
    <location>
        <begin position="89"/>
        <end position="111"/>
    </location>
</feature>
<keyword evidence="3" id="KW-1185">Reference proteome</keyword>
<keyword evidence="1" id="KW-0472">Membrane</keyword>
<accession>A0A4Q2RSI0</accession>
<gene>
    <name evidence="2" type="ORF">EUA93_17490</name>
</gene>
<evidence type="ECO:0000256" key="1">
    <source>
        <dbReference type="SAM" id="Phobius"/>
    </source>
</evidence>
<reference evidence="2 3" key="1">
    <citation type="submission" date="2019-01" db="EMBL/GenBank/DDBJ databases">
        <title>Novel species of Nocardioides.</title>
        <authorList>
            <person name="Liu Q."/>
            <person name="Xin Y.-H."/>
        </authorList>
    </citation>
    <scope>NUCLEOTIDE SEQUENCE [LARGE SCALE GENOMIC DNA]</scope>
    <source>
        <strain evidence="2 3">CGMCC 4.6882</strain>
    </source>
</reference>
<evidence type="ECO:0000313" key="2">
    <source>
        <dbReference type="EMBL" id="RYB91917.1"/>
    </source>
</evidence>
<keyword evidence="1" id="KW-0812">Transmembrane</keyword>
<dbReference type="OrthoDB" id="153031at2"/>
<organism evidence="2 3">
    <name type="scientific">Nocardioides oleivorans</name>
    <dbReference type="NCBI Taxonomy" id="273676"/>
    <lineage>
        <taxon>Bacteria</taxon>
        <taxon>Bacillati</taxon>
        <taxon>Actinomycetota</taxon>
        <taxon>Actinomycetes</taxon>
        <taxon>Propionibacteriales</taxon>
        <taxon>Nocardioidaceae</taxon>
        <taxon>Nocardioides</taxon>
    </lineage>
</organism>
<proteinExistence type="predicted"/>
<name>A0A4Q2RSI0_9ACTN</name>
<dbReference type="AlphaFoldDB" id="A0A4Q2RSI0"/>
<protein>
    <submittedName>
        <fullName evidence="2">DUF3068 domain-containing protein</fullName>
    </submittedName>
</protein>